<evidence type="ECO:0000256" key="3">
    <source>
        <dbReference type="ARBA" id="ARBA00022448"/>
    </source>
</evidence>
<comment type="subcellular location">
    <subcellularLocation>
        <location evidence="1">Mitochondrion inner membrane</location>
        <topology evidence="1">Multi-pass membrane protein</topology>
    </subcellularLocation>
</comment>
<evidence type="ECO:0000256" key="1">
    <source>
        <dbReference type="ARBA" id="ARBA00004448"/>
    </source>
</evidence>
<comment type="catalytic activity">
    <reaction evidence="14">
        <text>Ca(2+)(in) = Ca(2+)(out)</text>
        <dbReference type="Rhea" id="RHEA:29671"/>
        <dbReference type="ChEBI" id="CHEBI:29108"/>
    </reaction>
</comment>
<evidence type="ECO:0000313" key="19">
    <source>
        <dbReference type="Proteomes" id="UP000053237"/>
    </source>
</evidence>
<evidence type="ECO:0000256" key="13">
    <source>
        <dbReference type="ARBA" id="ARBA00023303"/>
    </source>
</evidence>
<keyword evidence="10" id="KW-0406">Ion transport</keyword>
<evidence type="ECO:0000256" key="5">
    <source>
        <dbReference type="ARBA" id="ARBA00022673"/>
    </source>
</evidence>
<evidence type="ECO:0000259" key="17">
    <source>
        <dbReference type="Pfam" id="PF04678"/>
    </source>
</evidence>
<keyword evidence="4" id="KW-0109">Calcium transport</keyword>
<dbReference type="Proteomes" id="UP000053237">
    <property type="component" value="Unassembled WGS sequence"/>
</dbReference>
<keyword evidence="5" id="KW-0107">Calcium channel</keyword>
<accession>A0A024GLN6</accession>
<evidence type="ECO:0000256" key="7">
    <source>
        <dbReference type="ARBA" id="ARBA00022792"/>
    </source>
</evidence>
<feature type="coiled-coil region" evidence="15">
    <location>
        <begin position="320"/>
        <end position="357"/>
    </location>
</feature>
<feature type="domain" description="Calcium uniporter protein C-terminal" evidence="17">
    <location>
        <begin position="199"/>
        <end position="331"/>
    </location>
</feature>
<evidence type="ECO:0000256" key="8">
    <source>
        <dbReference type="ARBA" id="ARBA00022837"/>
    </source>
</evidence>
<feature type="transmembrane region" description="Helical" evidence="16">
    <location>
        <begin position="286"/>
        <end position="304"/>
    </location>
</feature>
<evidence type="ECO:0000256" key="16">
    <source>
        <dbReference type="SAM" id="Phobius"/>
    </source>
</evidence>
<dbReference type="STRING" id="65357.A0A024GLN6"/>
<dbReference type="GO" id="GO:0051560">
    <property type="term" value="P:mitochondrial calcium ion homeostasis"/>
    <property type="evidence" value="ECO:0007669"/>
    <property type="project" value="InterPro"/>
</dbReference>
<proteinExistence type="inferred from homology"/>
<keyword evidence="12 16" id="KW-0472">Membrane</keyword>
<evidence type="ECO:0000256" key="14">
    <source>
        <dbReference type="ARBA" id="ARBA00036634"/>
    </source>
</evidence>
<dbReference type="InParanoid" id="A0A024GLN6"/>
<sequence length="360" mass="42231">MFRRITRKASRFSTIPSRWTIQNGAKDRKHLEISLPFPNHVGLQTIQFKEEESSVSDILATLRRHDTTLKCVDVVTTDGIRMARTMQLKELTCLHQFMIRLNDDHFVIQNDASKTSTRETGPRRNGFDDIRATLEQDTRSHVCTLPLQEYFELCAASRVEKPLAIRWLRELERRKVLVYFQQSKLTHLPEFILLHPTSSKHTALVENALDVNMIHLHSSRVAMESRAKGLTNQTRSRLQLEMEIREAALKVPNRFKWAVLTTIYGFYGSLMYCVWDVYSWDVMEPITYFIGFSAVLGNSFYHSFTKKDATYTNIWQKNYRARLENRYAQHQCRKEDIMQLQDNLAQALRDVKILRRLENA</sequence>
<reference evidence="18 19" key="1">
    <citation type="submission" date="2012-05" db="EMBL/GenBank/DDBJ databases">
        <title>Recombination and specialization in a pathogen metapopulation.</title>
        <authorList>
            <person name="Gardiner A."/>
            <person name="Kemen E."/>
            <person name="Schultz-Larsen T."/>
            <person name="MacLean D."/>
            <person name="Van Oosterhout C."/>
            <person name="Jones J.D.G."/>
        </authorList>
    </citation>
    <scope>NUCLEOTIDE SEQUENCE [LARGE SCALE GENOMIC DNA]</scope>
    <source>
        <strain evidence="18 19">Ac Nc2</strain>
    </source>
</reference>
<comment type="caution">
    <text evidence="18">The sequence shown here is derived from an EMBL/GenBank/DDBJ whole genome shotgun (WGS) entry which is preliminary data.</text>
</comment>
<dbReference type="GO" id="GO:1990246">
    <property type="term" value="C:uniplex complex"/>
    <property type="evidence" value="ECO:0007669"/>
    <property type="project" value="TreeGrafter"/>
</dbReference>
<evidence type="ECO:0000256" key="6">
    <source>
        <dbReference type="ARBA" id="ARBA00022692"/>
    </source>
</evidence>
<dbReference type="InterPro" id="IPR039055">
    <property type="entry name" value="MCU_fam"/>
</dbReference>
<dbReference type="GO" id="GO:0036444">
    <property type="term" value="P:calcium import into the mitochondrion"/>
    <property type="evidence" value="ECO:0007669"/>
    <property type="project" value="TreeGrafter"/>
</dbReference>
<keyword evidence="15" id="KW-0175">Coiled coil</keyword>
<evidence type="ECO:0000256" key="10">
    <source>
        <dbReference type="ARBA" id="ARBA00023065"/>
    </source>
</evidence>
<dbReference type="OrthoDB" id="278338at2759"/>
<keyword evidence="6 16" id="KW-0812">Transmembrane</keyword>
<gene>
    <name evidence="18" type="ORF">BN9_087110</name>
</gene>
<feature type="transmembrane region" description="Helical" evidence="16">
    <location>
        <begin position="257"/>
        <end position="280"/>
    </location>
</feature>
<evidence type="ECO:0000256" key="11">
    <source>
        <dbReference type="ARBA" id="ARBA00023128"/>
    </source>
</evidence>
<dbReference type="PANTHER" id="PTHR13462:SF10">
    <property type="entry name" value="CALCIUM UNIPORTER PROTEIN, MITOCHONDRIAL"/>
    <property type="match status" value="1"/>
</dbReference>
<dbReference type="InterPro" id="IPR006769">
    <property type="entry name" value="MCU_C"/>
</dbReference>
<dbReference type="AlphaFoldDB" id="A0A024GLN6"/>
<dbReference type="GO" id="GO:0005262">
    <property type="term" value="F:calcium channel activity"/>
    <property type="evidence" value="ECO:0007669"/>
    <property type="project" value="UniProtKB-KW"/>
</dbReference>
<comment type="similarity">
    <text evidence="2">Belongs to the MCU (TC 1.A.77) family.</text>
</comment>
<evidence type="ECO:0000313" key="18">
    <source>
        <dbReference type="EMBL" id="CCI47695.1"/>
    </source>
</evidence>
<dbReference type="GO" id="GO:0015292">
    <property type="term" value="F:uniporter activity"/>
    <property type="evidence" value="ECO:0007669"/>
    <property type="project" value="TreeGrafter"/>
</dbReference>
<dbReference type="Pfam" id="PF04678">
    <property type="entry name" value="MCU"/>
    <property type="match status" value="1"/>
</dbReference>
<evidence type="ECO:0000256" key="12">
    <source>
        <dbReference type="ARBA" id="ARBA00023136"/>
    </source>
</evidence>
<keyword evidence="11" id="KW-0496">Mitochondrion</keyword>
<dbReference type="EMBL" id="CAIX01000182">
    <property type="protein sequence ID" value="CCI47695.1"/>
    <property type="molecule type" value="Genomic_DNA"/>
</dbReference>
<keyword evidence="13" id="KW-0407">Ion channel</keyword>
<evidence type="ECO:0000256" key="9">
    <source>
        <dbReference type="ARBA" id="ARBA00022989"/>
    </source>
</evidence>
<dbReference type="PANTHER" id="PTHR13462">
    <property type="entry name" value="CALCIUM UNIPORTER PROTEIN, MITOCHONDRIAL"/>
    <property type="match status" value="1"/>
</dbReference>
<name>A0A024GLN6_9STRA</name>
<organism evidence="18 19">
    <name type="scientific">Albugo candida</name>
    <dbReference type="NCBI Taxonomy" id="65357"/>
    <lineage>
        <taxon>Eukaryota</taxon>
        <taxon>Sar</taxon>
        <taxon>Stramenopiles</taxon>
        <taxon>Oomycota</taxon>
        <taxon>Peronosporomycetes</taxon>
        <taxon>Albuginales</taxon>
        <taxon>Albuginaceae</taxon>
        <taxon>Albugo</taxon>
    </lineage>
</organism>
<evidence type="ECO:0000256" key="4">
    <source>
        <dbReference type="ARBA" id="ARBA00022568"/>
    </source>
</evidence>
<protein>
    <recommendedName>
        <fullName evidence="17">Calcium uniporter protein C-terminal domain-containing protein</fullName>
    </recommendedName>
</protein>
<keyword evidence="7" id="KW-0999">Mitochondrion inner membrane</keyword>
<evidence type="ECO:0000256" key="15">
    <source>
        <dbReference type="SAM" id="Coils"/>
    </source>
</evidence>
<evidence type="ECO:0000256" key="2">
    <source>
        <dbReference type="ARBA" id="ARBA00005653"/>
    </source>
</evidence>
<keyword evidence="3" id="KW-0813">Transport</keyword>
<keyword evidence="9 16" id="KW-1133">Transmembrane helix</keyword>
<keyword evidence="19" id="KW-1185">Reference proteome</keyword>
<keyword evidence="8" id="KW-0106">Calcium</keyword>